<organism evidence="2 3">
    <name type="scientific">Mycoplasma phocimorsus</name>
    <dbReference type="NCBI Taxonomy" id="3045839"/>
    <lineage>
        <taxon>Bacteria</taxon>
        <taxon>Bacillati</taxon>
        <taxon>Mycoplasmatota</taxon>
        <taxon>Mollicutes</taxon>
        <taxon>Mycoplasmataceae</taxon>
        <taxon>Mycoplasma</taxon>
    </lineage>
</organism>
<dbReference type="Gene3D" id="2.40.50.140">
    <property type="entry name" value="Nucleic acid-binding proteins"/>
    <property type="match status" value="1"/>
</dbReference>
<feature type="domain" description="DNA replication/recombination mediator RecO N-terminal" evidence="1">
    <location>
        <begin position="1"/>
        <end position="75"/>
    </location>
</feature>
<dbReference type="InterPro" id="IPR012340">
    <property type="entry name" value="NA-bd_OB-fold"/>
</dbReference>
<sequence>MAAEKLIGIVVEKKDFNDYDQLVTFLCPIFNKKITFLAQGVRKIKSKNAVNLQMFSIIEAEIFLSRNFSKISKLKKAYLLKEYDFSNAFVQITLDKVKFIFSNTERINNSFLKLYFHVLDKFKTEECNWWMSILLANSPLILPIRPSSIKCSECGSVNKLVQFSWHLGGMKCKFHSNSITPYNMLLNYYFLFNNFEKYVKSANIYQNELIQKELLNFFTENGYF</sequence>
<protein>
    <submittedName>
        <fullName evidence="2">Recombination protein O N-terminal domain-containing protein</fullName>
    </submittedName>
</protein>
<proteinExistence type="predicted"/>
<evidence type="ECO:0000313" key="3">
    <source>
        <dbReference type="Proteomes" id="UP001224428"/>
    </source>
</evidence>
<accession>A0AAJ1PQM3</accession>
<reference evidence="2" key="1">
    <citation type="submission" date="2023-05" db="EMBL/GenBank/DDBJ databases">
        <title>Mycoplasma phocimorsus sp. nov., isolated from Scandinavian patients with seal finger or septic arthritis after contact with seals.</title>
        <authorList>
            <person name="Skafte-Holm A."/>
            <person name="Pedersen T.R."/>
            <person name="Froelund M."/>
            <person name="Stegger M."/>
            <person name="Qvortrup K."/>
            <person name="Michaels D.L."/>
            <person name="Brown D.R."/>
            <person name="Jensen J.S."/>
        </authorList>
    </citation>
    <scope>NUCLEOTIDE SEQUENCE</scope>
    <source>
        <strain evidence="2">M5725</strain>
    </source>
</reference>
<dbReference type="Pfam" id="PF11967">
    <property type="entry name" value="RecO_N"/>
    <property type="match status" value="1"/>
</dbReference>
<evidence type="ECO:0000259" key="1">
    <source>
        <dbReference type="Pfam" id="PF11967"/>
    </source>
</evidence>
<dbReference type="AlphaFoldDB" id="A0AAJ1PQM3"/>
<gene>
    <name evidence="2" type="ORF">QLQ80_00350</name>
</gene>
<evidence type="ECO:0000313" key="2">
    <source>
        <dbReference type="EMBL" id="MDJ1645542.1"/>
    </source>
</evidence>
<dbReference type="InterPro" id="IPR022572">
    <property type="entry name" value="DNA_rep/recomb_RecO_N"/>
</dbReference>
<dbReference type="RefSeq" id="WP_283827094.1">
    <property type="nucleotide sequence ID" value="NZ_JASDDP010000006.1"/>
</dbReference>
<dbReference type="EMBL" id="JASDDP010000006">
    <property type="protein sequence ID" value="MDJ1645542.1"/>
    <property type="molecule type" value="Genomic_DNA"/>
</dbReference>
<comment type="caution">
    <text evidence="2">The sequence shown here is derived from an EMBL/GenBank/DDBJ whole genome shotgun (WGS) entry which is preliminary data.</text>
</comment>
<name>A0AAJ1PQM3_9MOLU</name>
<dbReference type="Proteomes" id="UP001224428">
    <property type="component" value="Unassembled WGS sequence"/>
</dbReference>
<keyword evidence="3" id="KW-1185">Reference proteome</keyword>